<evidence type="ECO:0000313" key="2">
    <source>
        <dbReference type="Proteomes" id="UP000199450"/>
    </source>
</evidence>
<sequence>MIHNKYALLLKLRNLVRNTNAFDIFDFRHKINDFAYWSKGNDDFVNIHPSVIFSIRSEQQLKIDPTNEDFDVLVYSENQTSYEKVVYKINDEEFLRIINYIDSLENR</sequence>
<dbReference type="EMBL" id="FOBV01000012">
    <property type="protein sequence ID" value="SEN04184.1"/>
    <property type="molecule type" value="Genomic_DNA"/>
</dbReference>
<protein>
    <submittedName>
        <fullName evidence="1">Uncharacterized protein</fullName>
    </submittedName>
</protein>
<evidence type="ECO:0000313" key="1">
    <source>
        <dbReference type="EMBL" id="SEN04184.1"/>
    </source>
</evidence>
<dbReference type="RefSeq" id="WP_090002016.1">
    <property type="nucleotide sequence ID" value="NZ_FOBV01000012.1"/>
</dbReference>
<dbReference type="AlphaFoldDB" id="A0A1H8DBJ9"/>
<reference evidence="2" key="1">
    <citation type="submission" date="2016-10" db="EMBL/GenBank/DDBJ databases">
        <authorList>
            <person name="Varghese N."/>
            <person name="Submissions S."/>
        </authorList>
    </citation>
    <scope>NUCLEOTIDE SEQUENCE [LARGE SCALE GENOMIC DNA]</scope>
    <source>
        <strain evidence="2">DSM 17453</strain>
    </source>
</reference>
<accession>A0A1H8DBJ9</accession>
<gene>
    <name evidence="1" type="ORF">SAMN05421856_11269</name>
</gene>
<organism evidence="1 2">
    <name type="scientific">Chryseobacterium taichungense</name>
    <dbReference type="NCBI Taxonomy" id="295069"/>
    <lineage>
        <taxon>Bacteria</taxon>
        <taxon>Pseudomonadati</taxon>
        <taxon>Bacteroidota</taxon>
        <taxon>Flavobacteriia</taxon>
        <taxon>Flavobacteriales</taxon>
        <taxon>Weeksellaceae</taxon>
        <taxon>Chryseobacterium group</taxon>
        <taxon>Chryseobacterium</taxon>
    </lineage>
</organism>
<dbReference type="Proteomes" id="UP000199450">
    <property type="component" value="Unassembled WGS sequence"/>
</dbReference>
<keyword evidence="2" id="KW-1185">Reference proteome</keyword>
<proteinExistence type="predicted"/>
<name>A0A1H8DBJ9_9FLAO</name>